<dbReference type="InterPro" id="IPR008597">
    <property type="entry name" value="Invert_lysozyme"/>
</dbReference>
<feature type="disulfide bond" evidence="8">
    <location>
        <begin position="102"/>
        <end position="111"/>
    </location>
</feature>
<comment type="caution">
    <text evidence="10">The sequence shown here is derived from an EMBL/GenBank/DDBJ whole genome shotgun (WGS) entry which is preliminary data.</text>
</comment>
<keyword evidence="3" id="KW-0929">Antimicrobial</keyword>
<dbReference type="Proteomes" id="UP000440578">
    <property type="component" value="Unassembled WGS sequence"/>
</dbReference>
<protein>
    <recommendedName>
        <fullName evidence="2">lysozyme</fullName>
        <ecNumber evidence="2">3.2.1.17</ecNumber>
    </recommendedName>
</protein>
<dbReference type="PROSITE" id="PS51909">
    <property type="entry name" value="LYSOZYME_I"/>
    <property type="match status" value="1"/>
</dbReference>
<evidence type="ECO:0000256" key="9">
    <source>
        <dbReference type="SAM" id="MobiDB-lite"/>
    </source>
</evidence>
<evidence type="ECO:0000256" key="1">
    <source>
        <dbReference type="ARBA" id="ARBA00000632"/>
    </source>
</evidence>
<name>A0A6A4WD08_AMPAM</name>
<keyword evidence="11" id="KW-1185">Reference proteome</keyword>
<reference evidence="10 11" key="1">
    <citation type="submission" date="2019-07" db="EMBL/GenBank/DDBJ databases">
        <title>Draft genome assembly of a fouling barnacle, Amphibalanus amphitrite (Darwin, 1854): The first reference genome for Thecostraca.</title>
        <authorList>
            <person name="Kim W."/>
        </authorList>
    </citation>
    <scope>NUCLEOTIDE SEQUENCE [LARGE SCALE GENOMIC DNA]</scope>
    <source>
        <strain evidence="10">SNU_AA5</strain>
        <tissue evidence="10">Soma without cirri and trophi</tissue>
    </source>
</reference>
<keyword evidence="4" id="KW-0081">Bacteriolytic enzyme</keyword>
<evidence type="ECO:0000313" key="11">
    <source>
        <dbReference type="Proteomes" id="UP000440578"/>
    </source>
</evidence>
<dbReference type="GO" id="GO:0042742">
    <property type="term" value="P:defense response to bacterium"/>
    <property type="evidence" value="ECO:0007669"/>
    <property type="project" value="UniProtKB-KW"/>
</dbReference>
<feature type="disulfide bond" evidence="8">
    <location>
        <begin position="90"/>
        <end position="96"/>
    </location>
</feature>
<evidence type="ECO:0000256" key="3">
    <source>
        <dbReference type="ARBA" id="ARBA00022529"/>
    </source>
</evidence>
<feature type="region of interest" description="Disordered" evidence="9">
    <location>
        <begin position="1"/>
        <end position="20"/>
    </location>
</feature>
<sequence>MLATARSSSPRSSAGGVGEARRGALSPVWPVPVGCSGVPRQCAGGPRGVMTPLQSAPLLLIAAVWLGPARADLAGTGGLGPDRYCLSCLCTAATGCDVSTGCLPDGGGDICGPFYMSEPYWRDAHPRLSTPFSGHGFHQCASDVECAGEAVSSYMQRFSRSTFYKEFIGCATRLAGLLEKEQYRPPTGHAPMV</sequence>
<evidence type="ECO:0000256" key="4">
    <source>
        <dbReference type="ARBA" id="ARBA00022638"/>
    </source>
</evidence>
<keyword evidence="6 8" id="KW-1015">Disulfide bond</keyword>
<dbReference type="PANTHER" id="PTHR11195:SF13">
    <property type="entry name" value="INVERTEBRATE-TYPE LYSOZYME 2-RELATED"/>
    <property type="match status" value="1"/>
</dbReference>
<dbReference type="Pfam" id="PF05497">
    <property type="entry name" value="Destabilase"/>
    <property type="match status" value="1"/>
</dbReference>
<dbReference type="PANTHER" id="PTHR11195">
    <property type="entry name" value="DESTABILASE-RELATED"/>
    <property type="match status" value="1"/>
</dbReference>
<feature type="compositionally biased region" description="Low complexity" evidence="9">
    <location>
        <begin position="1"/>
        <end position="14"/>
    </location>
</feature>
<evidence type="ECO:0000256" key="8">
    <source>
        <dbReference type="PIRSR" id="PIRSR608597-3"/>
    </source>
</evidence>
<dbReference type="EMBL" id="VIIS01001138">
    <property type="protein sequence ID" value="KAF0301664.1"/>
    <property type="molecule type" value="Genomic_DNA"/>
</dbReference>
<keyword evidence="7" id="KW-0326">Glycosidase</keyword>
<accession>A0A6A4WD08</accession>
<evidence type="ECO:0000313" key="10">
    <source>
        <dbReference type="EMBL" id="KAF0301664.1"/>
    </source>
</evidence>
<evidence type="ECO:0000256" key="2">
    <source>
        <dbReference type="ARBA" id="ARBA00012732"/>
    </source>
</evidence>
<organism evidence="10 11">
    <name type="scientific">Amphibalanus amphitrite</name>
    <name type="common">Striped barnacle</name>
    <name type="synonym">Balanus amphitrite</name>
    <dbReference type="NCBI Taxonomy" id="1232801"/>
    <lineage>
        <taxon>Eukaryota</taxon>
        <taxon>Metazoa</taxon>
        <taxon>Ecdysozoa</taxon>
        <taxon>Arthropoda</taxon>
        <taxon>Crustacea</taxon>
        <taxon>Multicrustacea</taxon>
        <taxon>Cirripedia</taxon>
        <taxon>Thoracica</taxon>
        <taxon>Thoracicalcarea</taxon>
        <taxon>Balanomorpha</taxon>
        <taxon>Balanoidea</taxon>
        <taxon>Balanidae</taxon>
        <taxon>Amphibalaninae</taxon>
        <taxon>Amphibalanus</taxon>
    </lineage>
</organism>
<evidence type="ECO:0000256" key="7">
    <source>
        <dbReference type="ARBA" id="ARBA00023295"/>
    </source>
</evidence>
<dbReference type="EC" id="3.2.1.17" evidence="2"/>
<proteinExistence type="predicted"/>
<evidence type="ECO:0000256" key="6">
    <source>
        <dbReference type="ARBA" id="ARBA00023157"/>
    </source>
</evidence>
<dbReference type="OrthoDB" id="6337871at2759"/>
<dbReference type="GO" id="GO:0031640">
    <property type="term" value="P:killing of cells of another organism"/>
    <property type="evidence" value="ECO:0007669"/>
    <property type="project" value="UniProtKB-KW"/>
</dbReference>
<keyword evidence="5" id="KW-0378">Hydrolase</keyword>
<evidence type="ECO:0000256" key="5">
    <source>
        <dbReference type="ARBA" id="ARBA00022801"/>
    </source>
</evidence>
<feature type="disulfide bond" evidence="8">
    <location>
        <begin position="140"/>
        <end position="146"/>
    </location>
</feature>
<comment type="catalytic activity">
    <reaction evidence="1">
        <text>Hydrolysis of (1-&gt;4)-beta-linkages between N-acetylmuramic acid and N-acetyl-D-glucosamine residues in a peptidoglycan and between N-acetyl-D-glucosamine residues in chitodextrins.</text>
        <dbReference type="EC" id="3.2.1.17"/>
    </reaction>
</comment>
<gene>
    <name evidence="10" type="primary">lysoz3</name>
    <name evidence="10" type="ORF">FJT64_026092</name>
</gene>
<dbReference type="GO" id="GO:0003796">
    <property type="term" value="F:lysozyme activity"/>
    <property type="evidence" value="ECO:0007669"/>
    <property type="project" value="UniProtKB-EC"/>
</dbReference>
<dbReference type="Gene3D" id="1.10.530.10">
    <property type="match status" value="1"/>
</dbReference>
<dbReference type="AlphaFoldDB" id="A0A6A4WD08"/>